<comment type="caution">
    <text evidence="1">The sequence shown here is derived from an EMBL/GenBank/DDBJ whole genome shotgun (WGS) entry which is preliminary data.</text>
</comment>
<sequence length="39" mass="4487">MNSAVSDLMCDISAWRIQRRTKGSPVKTRLQAWRALRLA</sequence>
<dbReference type="Proteomes" id="UP000584824">
    <property type="component" value="Unassembled WGS sequence"/>
</dbReference>
<protein>
    <submittedName>
        <fullName evidence="1">Uncharacterized protein</fullName>
    </submittedName>
</protein>
<keyword evidence="2" id="KW-1185">Reference proteome</keyword>
<proteinExistence type="predicted"/>
<accession>A0A7W6K5B4</accession>
<evidence type="ECO:0000313" key="1">
    <source>
        <dbReference type="EMBL" id="MBB4104420.1"/>
    </source>
</evidence>
<dbReference type="EMBL" id="JACIDU010000012">
    <property type="protein sequence ID" value="MBB4104420.1"/>
    <property type="molecule type" value="Genomic_DNA"/>
</dbReference>
<organism evidence="1 2">
    <name type="scientific">Allorhizobium borbori</name>
    <dbReference type="NCBI Taxonomy" id="485907"/>
    <lineage>
        <taxon>Bacteria</taxon>
        <taxon>Pseudomonadati</taxon>
        <taxon>Pseudomonadota</taxon>
        <taxon>Alphaproteobacteria</taxon>
        <taxon>Hyphomicrobiales</taxon>
        <taxon>Rhizobiaceae</taxon>
        <taxon>Rhizobium/Agrobacterium group</taxon>
        <taxon>Allorhizobium</taxon>
    </lineage>
</organism>
<dbReference type="AlphaFoldDB" id="A0A7W6K5B4"/>
<gene>
    <name evidence="1" type="ORF">GGQ66_002997</name>
</gene>
<name>A0A7W6K5B4_9HYPH</name>
<evidence type="ECO:0000313" key="2">
    <source>
        <dbReference type="Proteomes" id="UP000584824"/>
    </source>
</evidence>
<reference evidence="1 2" key="1">
    <citation type="submission" date="2020-08" db="EMBL/GenBank/DDBJ databases">
        <title>Genomic Encyclopedia of Type Strains, Phase IV (KMG-IV): sequencing the most valuable type-strain genomes for metagenomic binning, comparative biology and taxonomic classification.</title>
        <authorList>
            <person name="Goeker M."/>
        </authorList>
    </citation>
    <scope>NUCLEOTIDE SEQUENCE [LARGE SCALE GENOMIC DNA]</scope>
    <source>
        <strain evidence="1 2">DSM 26385</strain>
    </source>
</reference>